<sequence>MVKIDSIALPTGASLPLLGLGTWLSKDERQLHRAIEAAIDVGYRLFDTAFLYETEAGVGNALFDCIQSGRVKREDLFITTKLPFTAHTPSDVVDVVEQQLRTLKTGYIDLYLIHCPCATKHKDGSYVPLVEDGRFAVDDVDYLDTWKALEKLHKQGKLKVEIHLYFPQKELREFCKARNITMTAYAPLGSPGRKAFQYGGFWPEGEPLKDPLVANIARKHKKTPAQVLLKYLIQDGIVAIPKSTNIEHIRENSNIFDFKLDEGDITKLDRVERRVRLFIFDYFGHHPCYPMNDQDPSKFGKVVFGSF</sequence>
<evidence type="ECO:0000256" key="3">
    <source>
        <dbReference type="PIRSR" id="PIRSR000097-3"/>
    </source>
</evidence>
<dbReference type="InterPro" id="IPR018170">
    <property type="entry name" value="Aldo/ket_reductase_CS"/>
</dbReference>
<dbReference type="PROSITE" id="PS00798">
    <property type="entry name" value="ALDOKETO_REDUCTASE_1"/>
    <property type="match status" value="1"/>
</dbReference>
<evidence type="ECO:0000313" key="5">
    <source>
        <dbReference type="Proteomes" id="UP000887569"/>
    </source>
</evidence>
<evidence type="ECO:0000256" key="2">
    <source>
        <dbReference type="PIRSR" id="PIRSR000097-2"/>
    </source>
</evidence>
<dbReference type="Proteomes" id="UP000887569">
    <property type="component" value="Unplaced"/>
</dbReference>
<proteinExistence type="predicted"/>
<feature type="binding site" evidence="2">
    <location>
        <position position="114"/>
    </location>
    <ligand>
        <name>substrate</name>
    </ligand>
</feature>
<evidence type="ECO:0000259" key="4">
    <source>
        <dbReference type="Pfam" id="PF00248"/>
    </source>
</evidence>
<dbReference type="SUPFAM" id="SSF51430">
    <property type="entry name" value="NAD(P)-linked oxidoreductase"/>
    <property type="match status" value="1"/>
</dbReference>
<dbReference type="GO" id="GO:0016491">
    <property type="term" value="F:oxidoreductase activity"/>
    <property type="evidence" value="ECO:0007669"/>
    <property type="project" value="InterPro"/>
</dbReference>
<name>A0A915B253_PARUN</name>
<dbReference type="Pfam" id="PF00248">
    <property type="entry name" value="Aldo_ket_red"/>
    <property type="match status" value="2"/>
</dbReference>
<evidence type="ECO:0000313" key="6">
    <source>
        <dbReference type="WBParaSite" id="PgR024_g043_t02"/>
    </source>
</evidence>
<dbReference type="Gene3D" id="3.20.20.100">
    <property type="entry name" value="NADP-dependent oxidoreductase domain"/>
    <property type="match status" value="2"/>
</dbReference>
<protein>
    <submittedName>
        <fullName evidence="6">NADP-dependent oxidoreductase domain-containing protein</fullName>
    </submittedName>
</protein>
<organism evidence="5 6">
    <name type="scientific">Parascaris univalens</name>
    <name type="common">Nematode worm</name>
    <dbReference type="NCBI Taxonomy" id="6257"/>
    <lineage>
        <taxon>Eukaryota</taxon>
        <taxon>Metazoa</taxon>
        <taxon>Ecdysozoa</taxon>
        <taxon>Nematoda</taxon>
        <taxon>Chromadorea</taxon>
        <taxon>Rhabditida</taxon>
        <taxon>Spirurina</taxon>
        <taxon>Ascaridomorpha</taxon>
        <taxon>Ascaridoidea</taxon>
        <taxon>Ascarididae</taxon>
        <taxon>Parascaris</taxon>
    </lineage>
</organism>
<dbReference type="InterPro" id="IPR020471">
    <property type="entry name" value="AKR"/>
</dbReference>
<dbReference type="PRINTS" id="PR00069">
    <property type="entry name" value="ALDKETRDTASE"/>
</dbReference>
<accession>A0A915B253</accession>
<evidence type="ECO:0000256" key="1">
    <source>
        <dbReference type="PIRSR" id="PIRSR000097-1"/>
    </source>
</evidence>
<feature type="domain" description="NADP-dependent oxidoreductase" evidence="4">
    <location>
        <begin position="18"/>
        <end position="159"/>
    </location>
</feature>
<dbReference type="AlphaFoldDB" id="A0A915B253"/>
<dbReference type="InterPro" id="IPR036812">
    <property type="entry name" value="NAD(P)_OxRdtase_dom_sf"/>
</dbReference>
<dbReference type="PANTHER" id="PTHR11732">
    <property type="entry name" value="ALDO/KETO REDUCTASE"/>
    <property type="match status" value="1"/>
</dbReference>
<feature type="domain" description="NADP-dependent oxidoreductase" evidence="4">
    <location>
        <begin position="160"/>
        <end position="271"/>
    </location>
</feature>
<dbReference type="WBParaSite" id="PgR024_g043_t02">
    <property type="protein sequence ID" value="PgR024_g043_t02"/>
    <property type="gene ID" value="PgR024_g043"/>
</dbReference>
<dbReference type="PIRSF" id="PIRSF000097">
    <property type="entry name" value="AKR"/>
    <property type="match status" value="1"/>
</dbReference>
<keyword evidence="5" id="KW-1185">Reference proteome</keyword>
<feature type="site" description="Lowers pKa of active site Tyr" evidence="3">
    <location>
        <position position="81"/>
    </location>
</feature>
<feature type="active site" description="Proton donor" evidence="1">
    <location>
        <position position="52"/>
    </location>
</feature>
<dbReference type="InterPro" id="IPR023210">
    <property type="entry name" value="NADP_OxRdtase_dom"/>
</dbReference>
<reference evidence="6" key="1">
    <citation type="submission" date="2022-11" db="UniProtKB">
        <authorList>
            <consortium name="WormBaseParasite"/>
        </authorList>
    </citation>
    <scope>IDENTIFICATION</scope>
</reference>